<reference evidence="4 5" key="1">
    <citation type="submission" date="2019-07" db="EMBL/GenBank/DDBJ databases">
        <authorList>
            <person name="Kim J."/>
        </authorList>
    </citation>
    <scope>NUCLEOTIDE SEQUENCE [LARGE SCALE GENOMIC DNA]</scope>
    <source>
        <strain evidence="4 5">N4</strain>
    </source>
</reference>
<evidence type="ECO:0000313" key="4">
    <source>
        <dbReference type="EMBL" id="TVX88441.1"/>
    </source>
</evidence>
<keyword evidence="2" id="KW-0326">Glycosidase</keyword>
<proteinExistence type="predicted"/>
<dbReference type="OrthoDB" id="9797882at2"/>
<dbReference type="InterPro" id="IPR001910">
    <property type="entry name" value="Inosine/uridine_hydrolase_dom"/>
</dbReference>
<dbReference type="InterPro" id="IPR023186">
    <property type="entry name" value="IUNH"/>
</dbReference>
<dbReference type="PANTHER" id="PTHR12304:SF4">
    <property type="entry name" value="URIDINE NUCLEOSIDASE"/>
    <property type="match status" value="1"/>
</dbReference>
<comment type="caution">
    <text evidence="4">The sequence shown here is derived from an EMBL/GenBank/DDBJ whole genome shotgun (WGS) entry which is preliminary data.</text>
</comment>
<keyword evidence="1 4" id="KW-0378">Hydrolase</keyword>
<dbReference type="GO" id="GO:0006152">
    <property type="term" value="P:purine nucleoside catabolic process"/>
    <property type="evidence" value="ECO:0007669"/>
    <property type="project" value="TreeGrafter"/>
</dbReference>
<dbReference type="InterPro" id="IPR036452">
    <property type="entry name" value="Ribo_hydro-like"/>
</dbReference>
<protein>
    <submittedName>
        <fullName evidence="4">Nucleoside hydrolase</fullName>
    </submittedName>
</protein>
<gene>
    <name evidence="4" type="ORF">FPZ44_21180</name>
</gene>
<keyword evidence="5" id="KW-1185">Reference proteome</keyword>
<evidence type="ECO:0000256" key="1">
    <source>
        <dbReference type="ARBA" id="ARBA00022801"/>
    </source>
</evidence>
<dbReference type="Proteomes" id="UP000318102">
    <property type="component" value="Unassembled WGS sequence"/>
</dbReference>
<dbReference type="AlphaFoldDB" id="A0A559ILB9"/>
<dbReference type="Gene3D" id="3.90.245.10">
    <property type="entry name" value="Ribonucleoside hydrolase-like"/>
    <property type="match status" value="1"/>
</dbReference>
<dbReference type="Pfam" id="PF01156">
    <property type="entry name" value="IU_nuc_hydro"/>
    <property type="match status" value="1"/>
</dbReference>
<name>A0A559ILB9_9BACL</name>
<organism evidence="4 5">
    <name type="scientific">Paenibacillus agilis</name>
    <dbReference type="NCBI Taxonomy" id="3020863"/>
    <lineage>
        <taxon>Bacteria</taxon>
        <taxon>Bacillati</taxon>
        <taxon>Bacillota</taxon>
        <taxon>Bacilli</taxon>
        <taxon>Bacillales</taxon>
        <taxon>Paenibacillaceae</taxon>
        <taxon>Paenibacillus</taxon>
    </lineage>
</organism>
<feature type="domain" description="Inosine/uridine-preferring nucleoside hydrolase" evidence="3">
    <location>
        <begin position="25"/>
        <end position="334"/>
    </location>
</feature>
<dbReference type="EMBL" id="VNJK01000003">
    <property type="protein sequence ID" value="TVX88441.1"/>
    <property type="molecule type" value="Genomic_DNA"/>
</dbReference>
<dbReference type="GO" id="GO:0008477">
    <property type="term" value="F:purine nucleosidase activity"/>
    <property type="evidence" value="ECO:0007669"/>
    <property type="project" value="TreeGrafter"/>
</dbReference>
<accession>A0A559ILB9</accession>
<sequence length="342" mass="37359">MTETRAEEIATGAAETGSLQPRTPIFLDVDTGVDDALAIMLAVKSGAFDLLGITTVNGNVSLSQATLNTRKVLHVLVEEAKQKGRAEEAELIANIPVIPGADRPLRRPQYFEHRVHGNDGIGGALADLELPPMRASKQAALIMVETIKERPGEITLIMTGPLTNLALALRACPELPTLVKEVIFMGGVVTSFGNVTPTAEYNIYVDPEAARNVLQAGFNITMVGLDVTRRALLTRDHIESMGDAPLAPLVYDCTRDYMDMYAKRYGHPACAMHDPFAVAVAIDRAVATTEHLYVDVEVNSNLCDGQTVADFQGRWNKEPNVHVCMDLNQEAFIERFLHVLQR</sequence>
<evidence type="ECO:0000259" key="3">
    <source>
        <dbReference type="Pfam" id="PF01156"/>
    </source>
</evidence>
<dbReference type="SUPFAM" id="SSF53590">
    <property type="entry name" value="Nucleoside hydrolase"/>
    <property type="match status" value="1"/>
</dbReference>
<evidence type="ECO:0000256" key="2">
    <source>
        <dbReference type="ARBA" id="ARBA00023295"/>
    </source>
</evidence>
<dbReference type="GO" id="GO:0005829">
    <property type="term" value="C:cytosol"/>
    <property type="evidence" value="ECO:0007669"/>
    <property type="project" value="TreeGrafter"/>
</dbReference>
<evidence type="ECO:0000313" key="5">
    <source>
        <dbReference type="Proteomes" id="UP000318102"/>
    </source>
</evidence>
<dbReference type="PANTHER" id="PTHR12304">
    <property type="entry name" value="INOSINE-URIDINE PREFERRING NUCLEOSIDE HYDROLASE"/>
    <property type="match status" value="1"/>
</dbReference>